<evidence type="ECO:0000313" key="3">
    <source>
        <dbReference type="Proteomes" id="UP000054549"/>
    </source>
</evidence>
<protein>
    <submittedName>
        <fullName evidence="2">Uncharacterized protein</fullName>
    </submittedName>
</protein>
<evidence type="ECO:0000313" key="2">
    <source>
        <dbReference type="EMBL" id="KIL59064.1"/>
    </source>
</evidence>
<gene>
    <name evidence="2" type="ORF">M378DRAFT_169825</name>
</gene>
<dbReference type="OrthoDB" id="2310204at2759"/>
<name>A0A0C2SY66_AMAMK</name>
<feature type="chain" id="PRO_5002155782" evidence="1">
    <location>
        <begin position="19"/>
        <end position="230"/>
    </location>
</feature>
<accession>A0A0C2SY66</accession>
<dbReference type="AlphaFoldDB" id="A0A0C2SY66"/>
<dbReference type="Proteomes" id="UP000054549">
    <property type="component" value="Unassembled WGS sequence"/>
</dbReference>
<keyword evidence="3" id="KW-1185">Reference proteome</keyword>
<organism evidence="2 3">
    <name type="scientific">Amanita muscaria (strain Koide BX008)</name>
    <dbReference type="NCBI Taxonomy" id="946122"/>
    <lineage>
        <taxon>Eukaryota</taxon>
        <taxon>Fungi</taxon>
        <taxon>Dikarya</taxon>
        <taxon>Basidiomycota</taxon>
        <taxon>Agaricomycotina</taxon>
        <taxon>Agaricomycetes</taxon>
        <taxon>Agaricomycetidae</taxon>
        <taxon>Agaricales</taxon>
        <taxon>Pluteineae</taxon>
        <taxon>Amanitaceae</taxon>
        <taxon>Amanita</taxon>
    </lineage>
</organism>
<keyword evidence="1" id="KW-0732">Signal</keyword>
<proteinExistence type="predicted"/>
<dbReference type="HOGENOM" id="CLU_061244_1_1_1"/>
<sequence>MSGLPAFILLYILCFVAAIPFNNEPTQLVLSTNPGWYDPRANGGRFLDYTTEEYGEPLNVIISALSDPFVLTDFGFEYYVKSLGYSHDCMNIHLGNRHGADLGDGDGVKIQQVLVRQYYFPILGTCWESLAGGQHFRAWKQNGTSANSGAWFIGASKEEDSSKHHTISPNGYNLGRDWLVARAVEGGHWKGMWWKADVEYRSDLLAEGSDGVNHGIPQDGRVAILTVHRL</sequence>
<feature type="signal peptide" evidence="1">
    <location>
        <begin position="1"/>
        <end position="18"/>
    </location>
</feature>
<dbReference type="InParanoid" id="A0A0C2SY66"/>
<evidence type="ECO:0000256" key="1">
    <source>
        <dbReference type="SAM" id="SignalP"/>
    </source>
</evidence>
<dbReference type="EMBL" id="KN818323">
    <property type="protein sequence ID" value="KIL59064.1"/>
    <property type="molecule type" value="Genomic_DNA"/>
</dbReference>
<reference evidence="2 3" key="1">
    <citation type="submission" date="2014-04" db="EMBL/GenBank/DDBJ databases">
        <title>Evolutionary Origins and Diversification of the Mycorrhizal Mutualists.</title>
        <authorList>
            <consortium name="DOE Joint Genome Institute"/>
            <consortium name="Mycorrhizal Genomics Consortium"/>
            <person name="Kohler A."/>
            <person name="Kuo A."/>
            <person name="Nagy L.G."/>
            <person name="Floudas D."/>
            <person name="Copeland A."/>
            <person name="Barry K.W."/>
            <person name="Cichocki N."/>
            <person name="Veneault-Fourrey C."/>
            <person name="LaButti K."/>
            <person name="Lindquist E.A."/>
            <person name="Lipzen A."/>
            <person name="Lundell T."/>
            <person name="Morin E."/>
            <person name="Murat C."/>
            <person name="Riley R."/>
            <person name="Ohm R."/>
            <person name="Sun H."/>
            <person name="Tunlid A."/>
            <person name="Henrissat B."/>
            <person name="Grigoriev I.V."/>
            <person name="Hibbett D.S."/>
            <person name="Martin F."/>
        </authorList>
    </citation>
    <scope>NUCLEOTIDE SEQUENCE [LARGE SCALE GENOMIC DNA]</scope>
    <source>
        <strain evidence="2 3">Koide BX008</strain>
    </source>
</reference>